<reference evidence="1" key="1">
    <citation type="submission" date="2020-06" db="EMBL/GenBank/DDBJ databases">
        <authorList>
            <person name="Li T."/>
            <person name="Hu X."/>
            <person name="Zhang T."/>
            <person name="Song X."/>
            <person name="Zhang H."/>
            <person name="Dai N."/>
            <person name="Sheng W."/>
            <person name="Hou X."/>
            <person name="Wei L."/>
        </authorList>
    </citation>
    <scope>NUCLEOTIDE SEQUENCE</scope>
    <source>
        <strain evidence="1">G01</strain>
        <tissue evidence="1">Leaf</tissue>
    </source>
</reference>
<reference evidence="1" key="2">
    <citation type="journal article" date="2024" name="Plant">
        <title>Genomic evolution and insights into agronomic trait innovations of Sesamum species.</title>
        <authorList>
            <person name="Miao H."/>
            <person name="Wang L."/>
            <person name="Qu L."/>
            <person name="Liu H."/>
            <person name="Sun Y."/>
            <person name="Le M."/>
            <person name="Wang Q."/>
            <person name="Wei S."/>
            <person name="Zheng Y."/>
            <person name="Lin W."/>
            <person name="Duan Y."/>
            <person name="Cao H."/>
            <person name="Xiong S."/>
            <person name="Wang X."/>
            <person name="Wei L."/>
            <person name="Li C."/>
            <person name="Ma Q."/>
            <person name="Ju M."/>
            <person name="Zhao R."/>
            <person name="Li G."/>
            <person name="Mu C."/>
            <person name="Tian Q."/>
            <person name="Mei H."/>
            <person name="Zhang T."/>
            <person name="Gao T."/>
            <person name="Zhang H."/>
        </authorList>
    </citation>
    <scope>NUCLEOTIDE SEQUENCE</scope>
    <source>
        <strain evidence="1">G01</strain>
    </source>
</reference>
<organism evidence="1">
    <name type="scientific">Sesamum angustifolium</name>
    <dbReference type="NCBI Taxonomy" id="2727405"/>
    <lineage>
        <taxon>Eukaryota</taxon>
        <taxon>Viridiplantae</taxon>
        <taxon>Streptophyta</taxon>
        <taxon>Embryophyta</taxon>
        <taxon>Tracheophyta</taxon>
        <taxon>Spermatophyta</taxon>
        <taxon>Magnoliopsida</taxon>
        <taxon>eudicotyledons</taxon>
        <taxon>Gunneridae</taxon>
        <taxon>Pentapetalae</taxon>
        <taxon>asterids</taxon>
        <taxon>lamiids</taxon>
        <taxon>Lamiales</taxon>
        <taxon>Pedaliaceae</taxon>
        <taxon>Sesamum</taxon>
    </lineage>
</organism>
<dbReference type="EMBL" id="JACGWK010000004">
    <property type="protein sequence ID" value="KAL0358360.1"/>
    <property type="molecule type" value="Genomic_DNA"/>
</dbReference>
<accession>A0AAW2PT66</accession>
<sequence length="93" mass="10412">MDWAQRMVFNETGHSYFASSHEGDPNYGTRSCLVDVGTSSYVYGSGSPYNYDESGLTDRFFNVVHAADQPLWDGCNQSQLDVAAGYQGEWSYF</sequence>
<proteinExistence type="predicted"/>
<gene>
    <name evidence="1" type="ORF">Sangu_0685400</name>
</gene>
<comment type="caution">
    <text evidence="1">The sequence shown here is derived from an EMBL/GenBank/DDBJ whole genome shotgun (WGS) entry which is preliminary data.</text>
</comment>
<evidence type="ECO:0000313" key="1">
    <source>
        <dbReference type="EMBL" id="KAL0358360.1"/>
    </source>
</evidence>
<name>A0AAW2PT66_9LAMI</name>
<dbReference type="AlphaFoldDB" id="A0AAW2PT66"/>
<protein>
    <submittedName>
        <fullName evidence="1">Uncharacterized protein</fullName>
    </submittedName>
</protein>